<evidence type="ECO:0000313" key="2">
    <source>
        <dbReference type="EMBL" id="MCI55507.1"/>
    </source>
</evidence>
<dbReference type="AlphaFoldDB" id="A0A392T538"/>
<proteinExistence type="predicted"/>
<sequence length="56" mass="5889">CTYVHIFSGSKTKAALSASNKPPTLTIKKEPGATTRKRGSDSKASNAPKKLKAVDT</sequence>
<protein>
    <submittedName>
        <fullName evidence="2">Uncharacterized protein</fullName>
    </submittedName>
</protein>
<comment type="caution">
    <text evidence="2">The sequence shown here is derived from an EMBL/GenBank/DDBJ whole genome shotgun (WGS) entry which is preliminary data.</text>
</comment>
<dbReference type="EMBL" id="LXQA010497575">
    <property type="protein sequence ID" value="MCI55507.1"/>
    <property type="molecule type" value="Genomic_DNA"/>
</dbReference>
<evidence type="ECO:0000256" key="1">
    <source>
        <dbReference type="SAM" id="MobiDB-lite"/>
    </source>
</evidence>
<accession>A0A392T538</accession>
<organism evidence="2 3">
    <name type="scientific">Trifolium medium</name>
    <dbReference type="NCBI Taxonomy" id="97028"/>
    <lineage>
        <taxon>Eukaryota</taxon>
        <taxon>Viridiplantae</taxon>
        <taxon>Streptophyta</taxon>
        <taxon>Embryophyta</taxon>
        <taxon>Tracheophyta</taxon>
        <taxon>Spermatophyta</taxon>
        <taxon>Magnoliopsida</taxon>
        <taxon>eudicotyledons</taxon>
        <taxon>Gunneridae</taxon>
        <taxon>Pentapetalae</taxon>
        <taxon>rosids</taxon>
        <taxon>fabids</taxon>
        <taxon>Fabales</taxon>
        <taxon>Fabaceae</taxon>
        <taxon>Papilionoideae</taxon>
        <taxon>50 kb inversion clade</taxon>
        <taxon>NPAAA clade</taxon>
        <taxon>Hologalegina</taxon>
        <taxon>IRL clade</taxon>
        <taxon>Trifolieae</taxon>
        <taxon>Trifolium</taxon>
    </lineage>
</organism>
<keyword evidence="3" id="KW-1185">Reference proteome</keyword>
<reference evidence="2 3" key="1">
    <citation type="journal article" date="2018" name="Front. Plant Sci.">
        <title>Red Clover (Trifolium pratense) and Zigzag Clover (T. medium) - A Picture of Genomic Similarities and Differences.</title>
        <authorList>
            <person name="Dluhosova J."/>
            <person name="Istvanek J."/>
            <person name="Nedelnik J."/>
            <person name="Repkova J."/>
        </authorList>
    </citation>
    <scope>NUCLEOTIDE SEQUENCE [LARGE SCALE GENOMIC DNA]</scope>
    <source>
        <strain evidence="3">cv. 10/8</strain>
        <tissue evidence="2">Leaf</tissue>
    </source>
</reference>
<feature type="region of interest" description="Disordered" evidence="1">
    <location>
        <begin position="1"/>
        <end position="56"/>
    </location>
</feature>
<dbReference type="Proteomes" id="UP000265520">
    <property type="component" value="Unassembled WGS sequence"/>
</dbReference>
<feature type="non-terminal residue" evidence="2">
    <location>
        <position position="56"/>
    </location>
</feature>
<feature type="non-terminal residue" evidence="2">
    <location>
        <position position="1"/>
    </location>
</feature>
<name>A0A392T538_9FABA</name>
<evidence type="ECO:0000313" key="3">
    <source>
        <dbReference type="Proteomes" id="UP000265520"/>
    </source>
</evidence>